<keyword evidence="4 6" id="KW-0862">Zinc</keyword>
<keyword evidence="9" id="KW-1185">Reference proteome</keyword>
<evidence type="ECO:0000256" key="3">
    <source>
        <dbReference type="ARBA" id="ARBA00022801"/>
    </source>
</evidence>
<keyword evidence="3 6" id="KW-0378">Hydrolase</keyword>
<gene>
    <name evidence="8" type="ORF">B0T16DRAFT_497718</name>
</gene>
<keyword evidence="2 6" id="KW-0479">Metal-binding</keyword>
<dbReference type="GO" id="GO:0046872">
    <property type="term" value="F:metal ion binding"/>
    <property type="evidence" value="ECO:0007669"/>
    <property type="project" value="UniProtKB-UniRule"/>
</dbReference>
<evidence type="ECO:0000259" key="7">
    <source>
        <dbReference type="Pfam" id="PF01432"/>
    </source>
</evidence>
<dbReference type="GO" id="GO:0004222">
    <property type="term" value="F:metalloendopeptidase activity"/>
    <property type="evidence" value="ECO:0007669"/>
    <property type="project" value="InterPro"/>
</dbReference>
<name>A0AA39XTV0_9PEZI</name>
<evidence type="ECO:0000256" key="1">
    <source>
        <dbReference type="ARBA" id="ARBA00022670"/>
    </source>
</evidence>
<comment type="similarity">
    <text evidence="6">Belongs to the peptidase M3 family.</text>
</comment>
<dbReference type="GO" id="GO:0006508">
    <property type="term" value="P:proteolysis"/>
    <property type="evidence" value="ECO:0007669"/>
    <property type="project" value="UniProtKB-KW"/>
</dbReference>
<sequence>MTFSLIQKISLLAQLRQAVQLGVNQIHVPLDIRIAPFLARRDPVTQICEGSADVNLVGVDVLALDAGHELGGDQGGAAEALDGLADDVEAVFCNGMSKVYATDIYQTMFAADPLNVERARKYRQMVLEPGAGRPVADILEAYLGRESNSDAYYKVLADLCFFSSEA</sequence>
<keyword evidence="1 6" id="KW-0645">Protease</keyword>
<accession>A0AA39XTV0</accession>
<dbReference type="AlphaFoldDB" id="A0AA39XTV0"/>
<dbReference type="EMBL" id="JAULSV010000007">
    <property type="protein sequence ID" value="KAK0639700.1"/>
    <property type="molecule type" value="Genomic_DNA"/>
</dbReference>
<dbReference type="InterPro" id="IPR024077">
    <property type="entry name" value="Neurolysin/TOP_dom2"/>
</dbReference>
<comment type="cofactor">
    <cofactor evidence="6">
        <name>Zn(2+)</name>
        <dbReference type="ChEBI" id="CHEBI:29105"/>
    </cofactor>
    <text evidence="6">Binds 1 zinc ion.</text>
</comment>
<protein>
    <recommendedName>
        <fullName evidence="7">Peptidase M3A/M3B catalytic domain-containing protein</fullName>
    </recommendedName>
</protein>
<evidence type="ECO:0000256" key="6">
    <source>
        <dbReference type="RuleBase" id="RU003435"/>
    </source>
</evidence>
<dbReference type="Proteomes" id="UP001174936">
    <property type="component" value="Unassembled WGS sequence"/>
</dbReference>
<evidence type="ECO:0000313" key="8">
    <source>
        <dbReference type="EMBL" id="KAK0639700.1"/>
    </source>
</evidence>
<keyword evidence="5 6" id="KW-0482">Metalloprotease</keyword>
<organism evidence="8 9">
    <name type="scientific">Cercophora newfieldiana</name>
    <dbReference type="NCBI Taxonomy" id="92897"/>
    <lineage>
        <taxon>Eukaryota</taxon>
        <taxon>Fungi</taxon>
        <taxon>Dikarya</taxon>
        <taxon>Ascomycota</taxon>
        <taxon>Pezizomycotina</taxon>
        <taxon>Sordariomycetes</taxon>
        <taxon>Sordariomycetidae</taxon>
        <taxon>Sordariales</taxon>
        <taxon>Lasiosphaeriaceae</taxon>
        <taxon>Cercophora</taxon>
    </lineage>
</organism>
<evidence type="ECO:0000256" key="4">
    <source>
        <dbReference type="ARBA" id="ARBA00022833"/>
    </source>
</evidence>
<dbReference type="SUPFAM" id="SSF55486">
    <property type="entry name" value="Metalloproteases ('zincins'), catalytic domain"/>
    <property type="match status" value="1"/>
</dbReference>
<reference evidence="8" key="1">
    <citation type="submission" date="2023-06" db="EMBL/GenBank/DDBJ databases">
        <title>Genome-scale phylogeny and comparative genomics of the fungal order Sordariales.</title>
        <authorList>
            <consortium name="Lawrence Berkeley National Laboratory"/>
            <person name="Hensen N."/>
            <person name="Bonometti L."/>
            <person name="Westerberg I."/>
            <person name="Brannstrom I.O."/>
            <person name="Guillou S."/>
            <person name="Cros-Aarteil S."/>
            <person name="Calhoun S."/>
            <person name="Haridas S."/>
            <person name="Kuo A."/>
            <person name="Mondo S."/>
            <person name="Pangilinan J."/>
            <person name="Riley R."/>
            <person name="Labutti K."/>
            <person name="Andreopoulos B."/>
            <person name="Lipzen A."/>
            <person name="Chen C."/>
            <person name="Yanf M."/>
            <person name="Daum C."/>
            <person name="Ng V."/>
            <person name="Clum A."/>
            <person name="Steindorff A."/>
            <person name="Ohm R."/>
            <person name="Martin F."/>
            <person name="Silar P."/>
            <person name="Natvig D."/>
            <person name="Lalanne C."/>
            <person name="Gautier V."/>
            <person name="Ament-Velasquez S.L."/>
            <person name="Kruys A."/>
            <person name="Hutchinson M.I."/>
            <person name="Powell A.J."/>
            <person name="Barry K."/>
            <person name="Miller A.N."/>
            <person name="Grigoriev I.V."/>
            <person name="Debuchy R."/>
            <person name="Gladieux P."/>
            <person name="Thoren M.H."/>
            <person name="Johannesson H."/>
        </authorList>
    </citation>
    <scope>NUCLEOTIDE SEQUENCE</scope>
    <source>
        <strain evidence="8">SMH2532-1</strain>
    </source>
</reference>
<dbReference type="Pfam" id="PF01432">
    <property type="entry name" value="Peptidase_M3"/>
    <property type="match status" value="1"/>
</dbReference>
<comment type="caution">
    <text evidence="8">The sequence shown here is derived from an EMBL/GenBank/DDBJ whole genome shotgun (WGS) entry which is preliminary data.</text>
</comment>
<evidence type="ECO:0000256" key="5">
    <source>
        <dbReference type="ARBA" id="ARBA00023049"/>
    </source>
</evidence>
<evidence type="ECO:0000256" key="2">
    <source>
        <dbReference type="ARBA" id="ARBA00022723"/>
    </source>
</evidence>
<evidence type="ECO:0000313" key="9">
    <source>
        <dbReference type="Proteomes" id="UP001174936"/>
    </source>
</evidence>
<feature type="domain" description="Peptidase M3A/M3B catalytic" evidence="7">
    <location>
        <begin position="96"/>
        <end position="155"/>
    </location>
</feature>
<dbReference type="InterPro" id="IPR001567">
    <property type="entry name" value="Pept_M3A_M3B_dom"/>
</dbReference>
<proteinExistence type="inferred from homology"/>
<dbReference type="Gene3D" id="1.10.1370.10">
    <property type="entry name" value="Neurolysin, domain 3"/>
    <property type="match status" value="1"/>
</dbReference>